<reference evidence="15 16" key="1">
    <citation type="submission" date="2024-04" db="EMBL/GenBank/DDBJ databases">
        <authorList>
            <person name="Abashina T."/>
            <person name="Shaikin A."/>
        </authorList>
    </citation>
    <scope>NUCLEOTIDE SEQUENCE [LARGE SCALE GENOMIC DNA]</scope>
    <source>
        <strain evidence="15 16">AAFK</strain>
    </source>
</reference>
<keyword evidence="15" id="KW-0560">Oxidoreductase</keyword>
<dbReference type="Gene3D" id="1.20.950.20">
    <property type="entry name" value="Transmembrane di-heme cytochromes, Chain C"/>
    <property type="match status" value="1"/>
</dbReference>
<dbReference type="RefSeq" id="WP_341369439.1">
    <property type="nucleotide sequence ID" value="NZ_JBBPCO010000001.1"/>
</dbReference>
<name>A0ABU9D491_9PROT</name>
<evidence type="ECO:0000256" key="11">
    <source>
        <dbReference type="ARBA" id="ARBA00023004"/>
    </source>
</evidence>
<evidence type="ECO:0000313" key="16">
    <source>
        <dbReference type="Proteomes" id="UP001446205"/>
    </source>
</evidence>
<feature type="transmembrane region" description="Helical" evidence="13">
    <location>
        <begin position="157"/>
        <end position="177"/>
    </location>
</feature>
<evidence type="ECO:0000256" key="13">
    <source>
        <dbReference type="SAM" id="Phobius"/>
    </source>
</evidence>
<dbReference type="InterPro" id="IPR051817">
    <property type="entry name" value="FDH_cytochrome_b556_subunit"/>
</dbReference>
<evidence type="ECO:0000256" key="2">
    <source>
        <dbReference type="ARBA" id="ARBA00004651"/>
    </source>
</evidence>
<keyword evidence="16" id="KW-1185">Reference proteome</keyword>
<keyword evidence="4" id="KW-0813">Transport</keyword>
<evidence type="ECO:0000256" key="5">
    <source>
        <dbReference type="ARBA" id="ARBA00022475"/>
    </source>
</evidence>
<feature type="transmembrane region" description="Helical" evidence="13">
    <location>
        <begin position="116"/>
        <end position="137"/>
    </location>
</feature>
<organism evidence="15 16">
    <name type="scientific">Thermithiobacillus plumbiphilus</name>
    <dbReference type="NCBI Taxonomy" id="1729899"/>
    <lineage>
        <taxon>Bacteria</taxon>
        <taxon>Pseudomonadati</taxon>
        <taxon>Pseudomonadota</taxon>
        <taxon>Acidithiobacillia</taxon>
        <taxon>Acidithiobacillales</taxon>
        <taxon>Thermithiobacillaceae</taxon>
        <taxon>Thermithiobacillus</taxon>
    </lineage>
</organism>
<evidence type="ECO:0000259" key="14">
    <source>
        <dbReference type="Pfam" id="PF01292"/>
    </source>
</evidence>
<gene>
    <name evidence="15" type="ORF">WOB96_01225</name>
</gene>
<keyword evidence="11" id="KW-0408">Iron</keyword>
<feature type="transmembrane region" description="Helical" evidence="13">
    <location>
        <begin position="56"/>
        <end position="74"/>
    </location>
</feature>
<evidence type="ECO:0000256" key="10">
    <source>
        <dbReference type="ARBA" id="ARBA00022989"/>
    </source>
</evidence>
<evidence type="ECO:0000256" key="9">
    <source>
        <dbReference type="ARBA" id="ARBA00022982"/>
    </source>
</evidence>
<keyword evidence="7 13" id="KW-0812">Transmembrane</keyword>
<dbReference type="EMBL" id="JBBPCO010000001">
    <property type="protein sequence ID" value="MEK8088375.1"/>
    <property type="molecule type" value="Genomic_DNA"/>
</dbReference>
<keyword evidence="10 13" id="KW-1133">Transmembrane helix</keyword>
<dbReference type="EC" id="1.17.1.9" evidence="15"/>
<comment type="subcellular location">
    <subcellularLocation>
        <location evidence="2">Cell membrane</location>
        <topology evidence="2">Multi-pass membrane protein</topology>
    </subcellularLocation>
</comment>
<evidence type="ECO:0000256" key="7">
    <source>
        <dbReference type="ARBA" id="ARBA00022692"/>
    </source>
</evidence>
<feature type="domain" description="Cytochrome b561 bacterial/Ni-hydrogenase" evidence="14">
    <location>
        <begin position="10"/>
        <end position="187"/>
    </location>
</feature>
<comment type="similarity">
    <text evidence="3">Belongs to the formate dehydrogenase gamma subunit family.</text>
</comment>
<accession>A0ABU9D491</accession>
<comment type="caution">
    <text evidence="15">The sequence shown here is derived from an EMBL/GenBank/DDBJ whole genome shotgun (WGS) entry which is preliminary data.</text>
</comment>
<dbReference type="GO" id="GO:0008863">
    <property type="term" value="F:formate dehydrogenase (NAD+) activity"/>
    <property type="evidence" value="ECO:0007669"/>
    <property type="project" value="UniProtKB-EC"/>
</dbReference>
<dbReference type="InterPro" id="IPR011577">
    <property type="entry name" value="Cyt_b561_bac/Ni-Hgenase"/>
</dbReference>
<evidence type="ECO:0000256" key="8">
    <source>
        <dbReference type="ARBA" id="ARBA00022723"/>
    </source>
</evidence>
<dbReference type="SUPFAM" id="SSF81342">
    <property type="entry name" value="Transmembrane di-heme cytochromes"/>
    <property type="match status" value="1"/>
</dbReference>
<feature type="transmembrane region" description="Helical" evidence="13">
    <location>
        <begin position="20"/>
        <end position="44"/>
    </location>
</feature>
<sequence>MNKDPDLIVRYGPLERLNHWLVAILFILLALSGLALFYPAFFWLSALFGGGTSMRAVHPWLGVAYFIFFAWLALRFWHHNLLKSHDWQWLRQIRDVVGNREDRLPPQGRYNAGQKMLYWTLVIFTLLLLISGLIMWYQYFATLFPPVVRRFASMTHAFAGFVIILGIIIHIYSAIWVKGSIRAMVRGTVTPAWSRRFHPLWYREIKGKGE</sequence>
<evidence type="ECO:0000313" key="15">
    <source>
        <dbReference type="EMBL" id="MEK8088375.1"/>
    </source>
</evidence>
<keyword evidence="5" id="KW-1003">Cell membrane</keyword>
<evidence type="ECO:0000256" key="3">
    <source>
        <dbReference type="ARBA" id="ARBA00010747"/>
    </source>
</evidence>
<evidence type="ECO:0000256" key="12">
    <source>
        <dbReference type="ARBA" id="ARBA00023136"/>
    </source>
</evidence>
<keyword evidence="9" id="KW-0249">Electron transport</keyword>
<evidence type="ECO:0000256" key="6">
    <source>
        <dbReference type="ARBA" id="ARBA00022617"/>
    </source>
</evidence>
<dbReference type="PANTHER" id="PTHR30074">
    <property type="entry name" value="FORMATE DEHYDROGENASE, NITRATE-INDUCIBLE, CYTOCHROME B556 FDN SUBUNIT"/>
    <property type="match status" value="1"/>
</dbReference>
<keyword evidence="12 13" id="KW-0472">Membrane</keyword>
<evidence type="ECO:0000256" key="4">
    <source>
        <dbReference type="ARBA" id="ARBA00022448"/>
    </source>
</evidence>
<dbReference type="InterPro" id="IPR006471">
    <property type="entry name" value="Formate_DH_gsu"/>
</dbReference>
<dbReference type="InterPro" id="IPR016174">
    <property type="entry name" value="Di-haem_cyt_TM"/>
</dbReference>
<comment type="cofactor">
    <cofactor evidence="1">
        <name>heme</name>
        <dbReference type="ChEBI" id="CHEBI:30413"/>
    </cofactor>
</comment>
<dbReference type="Pfam" id="PF01292">
    <property type="entry name" value="Ni_hydr_CYTB"/>
    <property type="match status" value="1"/>
</dbReference>
<dbReference type="NCBIfam" id="TIGR01583">
    <property type="entry name" value="formate-DH-gamm"/>
    <property type="match status" value="1"/>
</dbReference>
<protein>
    <submittedName>
        <fullName evidence="15">Formate dehydrogenase subunit gamma</fullName>
        <ecNumber evidence="15">1.17.1.9</ecNumber>
    </submittedName>
</protein>
<dbReference type="PANTHER" id="PTHR30074:SF5">
    <property type="entry name" value="FORMATE DEHYDROGENASE, NITRATE-INDUCIBLE, CYTOCHROME B556(FDN) SUBUNIT"/>
    <property type="match status" value="1"/>
</dbReference>
<evidence type="ECO:0000256" key="1">
    <source>
        <dbReference type="ARBA" id="ARBA00001971"/>
    </source>
</evidence>
<keyword evidence="6" id="KW-0349">Heme</keyword>
<keyword evidence="8" id="KW-0479">Metal-binding</keyword>
<dbReference type="Proteomes" id="UP001446205">
    <property type="component" value="Unassembled WGS sequence"/>
</dbReference>
<proteinExistence type="inferred from homology"/>